<evidence type="ECO:0000256" key="5">
    <source>
        <dbReference type="ARBA" id="ARBA00022575"/>
    </source>
</evidence>
<dbReference type="PANTHER" id="PTHR42747:SF3">
    <property type="entry name" value="NITRONATE MONOOXYGENASE-RELATED"/>
    <property type="match status" value="1"/>
</dbReference>
<comment type="similarity">
    <text evidence="3">Belongs to the nitronate monooxygenase family. NMO class I subfamily.</text>
</comment>
<keyword evidence="5" id="KW-0216">Detoxification</keyword>
<name>A0A921DW89_9STAP</name>
<reference evidence="13" key="1">
    <citation type="journal article" date="2021" name="PeerJ">
        <title>Extensive microbial diversity within the chicken gut microbiome revealed by metagenomics and culture.</title>
        <authorList>
            <person name="Gilroy R."/>
            <person name="Ravi A."/>
            <person name="Getino M."/>
            <person name="Pursley I."/>
            <person name="Horton D.L."/>
            <person name="Alikhan N.F."/>
            <person name="Baker D."/>
            <person name="Gharbi K."/>
            <person name="Hall N."/>
            <person name="Watson M."/>
            <person name="Adriaenssens E.M."/>
            <person name="Foster-Nyarko E."/>
            <person name="Jarju S."/>
            <person name="Secka A."/>
            <person name="Antonio M."/>
            <person name="Oren A."/>
            <person name="Chaudhuri R.R."/>
            <person name="La Ragione R."/>
            <person name="Hildebrand F."/>
            <person name="Pallen M.J."/>
        </authorList>
    </citation>
    <scope>NUCLEOTIDE SEQUENCE</scope>
    <source>
        <strain evidence="13">6019</strain>
    </source>
</reference>
<evidence type="ECO:0000256" key="6">
    <source>
        <dbReference type="ARBA" id="ARBA00022630"/>
    </source>
</evidence>
<dbReference type="CDD" id="cd04730">
    <property type="entry name" value="NPD_like"/>
    <property type="match status" value="1"/>
</dbReference>
<evidence type="ECO:0000256" key="2">
    <source>
        <dbReference type="ARBA" id="ARBA00003535"/>
    </source>
</evidence>
<keyword evidence="7" id="KW-0288">FMN</keyword>
<dbReference type="Pfam" id="PF03060">
    <property type="entry name" value="NMO"/>
    <property type="match status" value="1"/>
</dbReference>
<dbReference type="Gene3D" id="3.20.20.70">
    <property type="entry name" value="Aldolase class I"/>
    <property type="match status" value="1"/>
</dbReference>
<evidence type="ECO:0000256" key="1">
    <source>
        <dbReference type="ARBA" id="ARBA00001917"/>
    </source>
</evidence>
<evidence type="ECO:0000256" key="12">
    <source>
        <dbReference type="ARBA" id="ARBA00049401"/>
    </source>
</evidence>
<gene>
    <name evidence="13" type="ORF">K8V35_00095</name>
</gene>
<dbReference type="AlphaFoldDB" id="A0A921DW89"/>
<evidence type="ECO:0000256" key="9">
    <source>
        <dbReference type="ARBA" id="ARBA00023002"/>
    </source>
</evidence>
<evidence type="ECO:0000256" key="11">
    <source>
        <dbReference type="ARBA" id="ARBA00031155"/>
    </source>
</evidence>
<evidence type="ECO:0000256" key="7">
    <source>
        <dbReference type="ARBA" id="ARBA00022643"/>
    </source>
</evidence>
<dbReference type="SUPFAM" id="SSF51412">
    <property type="entry name" value="Inosine monophosphate dehydrogenase (IMPDH)"/>
    <property type="match status" value="1"/>
</dbReference>
<evidence type="ECO:0000256" key="4">
    <source>
        <dbReference type="ARBA" id="ARBA00013457"/>
    </source>
</evidence>
<dbReference type="EMBL" id="DYYI01000001">
    <property type="protein sequence ID" value="HJE18737.1"/>
    <property type="molecule type" value="Genomic_DNA"/>
</dbReference>
<keyword evidence="10 13" id="KW-0503">Monooxygenase</keyword>
<evidence type="ECO:0000313" key="13">
    <source>
        <dbReference type="EMBL" id="HJE18737.1"/>
    </source>
</evidence>
<evidence type="ECO:0000256" key="10">
    <source>
        <dbReference type="ARBA" id="ARBA00023033"/>
    </source>
</evidence>
<dbReference type="InterPro" id="IPR013785">
    <property type="entry name" value="Aldolase_TIM"/>
</dbReference>
<comment type="caution">
    <text evidence="13">The sequence shown here is derived from an EMBL/GenBank/DDBJ whole genome shotgun (WGS) entry which is preliminary data.</text>
</comment>
<reference evidence="13" key="2">
    <citation type="submission" date="2021-09" db="EMBL/GenBank/DDBJ databases">
        <authorList>
            <person name="Gilroy R."/>
        </authorList>
    </citation>
    <scope>NUCLEOTIDE SEQUENCE</scope>
    <source>
        <strain evidence="13">6019</strain>
    </source>
</reference>
<keyword evidence="6" id="KW-0285">Flavoprotein</keyword>
<evidence type="ECO:0000256" key="8">
    <source>
        <dbReference type="ARBA" id="ARBA00022741"/>
    </source>
</evidence>
<sequence length="354" mass="38389">MWNENRFTEAFNLEYPIIQAGMAGGVTTAELVAAVSNAGGLGSIGAGYLSAEETRRIIKRVKALTDKPFAVNLFVTEDPEVDLDQITEAIDKLQPIYRELGIDRFPDVNPKDINKFDEQIDVIIEENVPVCSFTFGLPSKHTVDRLIENGVRLIGTATTVREAQLNEEIGMDAVVAQGSEAGGHRGTFDSEFSEAMIGTMALVPQVSDNVNIPIIAAGGIADGRGIYASLILGASAAQIGTLFLTCHESGASAPIKSVILKSKETDTVITSSFSGKPARGVRNSFIDKMSEHHETFAPYPIQHALTSIIRKEAAKQHRPEYLALWGGQNMRSNSEHTVNELLEKLITQINNLLP</sequence>
<dbReference type="FunFam" id="3.20.20.70:FF:000154">
    <property type="entry name" value="Probable nitronate monooxygenase"/>
    <property type="match status" value="1"/>
</dbReference>
<dbReference type="Proteomes" id="UP000763505">
    <property type="component" value="Unassembled WGS sequence"/>
</dbReference>
<dbReference type="InterPro" id="IPR004136">
    <property type="entry name" value="NMO"/>
</dbReference>
<evidence type="ECO:0000313" key="14">
    <source>
        <dbReference type="Proteomes" id="UP000763505"/>
    </source>
</evidence>
<organism evidence="13 14">
    <name type="scientific">Aliicoccus persicus</name>
    <dbReference type="NCBI Taxonomy" id="930138"/>
    <lineage>
        <taxon>Bacteria</taxon>
        <taxon>Bacillati</taxon>
        <taxon>Bacillota</taxon>
        <taxon>Bacilli</taxon>
        <taxon>Bacillales</taxon>
        <taxon>Staphylococcaceae</taxon>
        <taxon>Aliicoccus</taxon>
    </lineage>
</organism>
<keyword evidence="9" id="KW-0560">Oxidoreductase</keyword>
<comment type="catalytic activity">
    <reaction evidence="12">
        <text>3 propionate 3-nitronate + 3 O2 + H2O = 3 3-oxopropanoate + 2 nitrate + nitrite + H2O2 + 3 H(+)</text>
        <dbReference type="Rhea" id="RHEA:57332"/>
        <dbReference type="ChEBI" id="CHEBI:15377"/>
        <dbReference type="ChEBI" id="CHEBI:15378"/>
        <dbReference type="ChEBI" id="CHEBI:15379"/>
        <dbReference type="ChEBI" id="CHEBI:16240"/>
        <dbReference type="ChEBI" id="CHEBI:16301"/>
        <dbReference type="ChEBI" id="CHEBI:17632"/>
        <dbReference type="ChEBI" id="CHEBI:33190"/>
        <dbReference type="ChEBI" id="CHEBI:136067"/>
    </reaction>
</comment>
<keyword evidence="8" id="KW-0547">Nucleotide-binding</keyword>
<dbReference type="GO" id="GO:0018580">
    <property type="term" value="F:nitronate monooxygenase activity"/>
    <property type="evidence" value="ECO:0007669"/>
    <property type="project" value="InterPro"/>
</dbReference>
<comment type="function">
    <text evidence="2">Nitronate monooxygenase that uses molecular oxygen to catalyze the oxidative denitrification of alkyl nitronates. Acts on propionate 3-nitronate (P3N), the presumed physiological substrate. Probably functions in the detoxification of P3N, a metabolic poison produced by plants and fungi as a defense mechanism.</text>
</comment>
<protein>
    <recommendedName>
        <fullName evidence="4">Probable nitronate monooxygenase</fullName>
    </recommendedName>
    <alternativeName>
        <fullName evidence="11">Propionate 3-nitronate monooxygenase</fullName>
    </alternativeName>
</protein>
<comment type="cofactor">
    <cofactor evidence="1">
        <name>FMN</name>
        <dbReference type="ChEBI" id="CHEBI:58210"/>
    </cofactor>
</comment>
<accession>A0A921DW89</accession>
<proteinExistence type="inferred from homology"/>
<dbReference type="PANTHER" id="PTHR42747">
    <property type="entry name" value="NITRONATE MONOOXYGENASE-RELATED"/>
    <property type="match status" value="1"/>
</dbReference>
<evidence type="ECO:0000256" key="3">
    <source>
        <dbReference type="ARBA" id="ARBA00009881"/>
    </source>
</evidence>
<dbReference type="GO" id="GO:0009636">
    <property type="term" value="P:response to toxic substance"/>
    <property type="evidence" value="ECO:0007669"/>
    <property type="project" value="UniProtKB-KW"/>
</dbReference>
<dbReference type="GO" id="GO:0000166">
    <property type="term" value="F:nucleotide binding"/>
    <property type="evidence" value="ECO:0007669"/>
    <property type="project" value="UniProtKB-KW"/>
</dbReference>